<feature type="transmembrane region" description="Helical" evidence="1">
    <location>
        <begin position="56"/>
        <end position="74"/>
    </location>
</feature>
<name>A0A3M6UZG9_POCDA</name>
<dbReference type="Proteomes" id="UP000275408">
    <property type="component" value="Unassembled WGS sequence"/>
</dbReference>
<gene>
    <name evidence="2" type="ORF">pdam_00018843</name>
</gene>
<keyword evidence="1" id="KW-0472">Membrane</keyword>
<evidence type="ECO:0008006" key="4">
    <source>
        <dbReference type="Google" id="ProtNLM"/>
    </source>
</evidence>
<sequence length="749" mass="81076">MMTQRSQDVLLFSKCNEKFLFTATVGLIIFCFTGTITALVLIFVLLCPKCSSPDSLAASIYWGAAIFFALYWSGNTGDTGTVSNRQAVICRVPTADLEKSPTPVLNNNHIPQRRPCDSPSPSIDLPDYFTAIQVYCGVNSTVNVDNALLEEVPRTPPPCYEMALELAALPQGQPPAKQKGSRSSRRIGRRTCLAGVTISTFLCVSGIALCAVLITFVVLHKECPSCPSFVSEDPKSVWIFTGVASSLLISGGCIIVILTFQDRRINSPDSSFPEEVEIPSTILAQDPENSSAFVLPHPIIWPVVLPDYFTAVQNDIEAVPSVYCVNCSESQPPSYEEAVSLVANEAQESTRESITAKKGSLILAFLALLCFGAGVFIFGAVIFLLIRERCNDCKQSSLGKSLSIVAFSSIVFGFGFLGGYCKRSKKCFTRPVAELVVVSAIPAENLEKSPAPVLHDNHVSPRHLYMSSASDLPDYFTAIRNIDGLYSAADAEESMRVLSTARKCSLVLLIFALLCFGAGVFNFGIVIVLMAQASCSDCKQSSAGKSDPNTLIQILSTVGLSLFVLGFGLLGGYFRRSKKCCARQVAESVIISTIPAEDLEKSPAPDFQHNDISSSHLFFSTTSDLPDYFTAVANADNLYSTVDAGVWTEDVPNLPPPSYERALEMAALAFTTNEADTNNFKEEDSVSRITMDSNEVYSSVNAGVCTDDFSEPFAPPPSYEEALKMASITSQENKLHSLSQYGDGENTKL</sequence>
<evidence type="ECO:0000313" key="3">
    <source>
        <dbReference type="Proteomes" id="UP000275408"/>
    </source>
</evidence>
<comment type="caution">
    <text evidence="2">The sequence shown here is derived from an EMBL/GenBank/DDBJ whole genome shotgun (WGS) entry which is preliminary data.</text>
</comment>
<feature type="transmembrane region" description="Helical" evidence="1">
    <location>
        <begin position="192"/>
        <end position="217"/>
    </location>
</feature>
<feature type="transmembrane region" description="Helical" evidence="1">
    <location>
        <begin position="398"/>
        <end position="420"/>
    </location>
</feature>
<feature type="transmembrane region" description="Helical" evidence="1">
    <location>
        <begin position="361"/>
        <end position="386"/>
    </location>
</feature>
<keyword evidence="1" id="KW-1133">Transmembrane helix</keyword>
<dbReference type="AlphaFoldDB" id="A0A3M6UZG9"/>
<evidence type="ECO:0000313" key="2">
    <source>
        <dbReference type="EMBL" id="RMX58924.1"/>
    </source>
</evidence>
<reference evidence="2 3" key="1">
    <citation type="journal article" date="2018" name="Sci. Rep.">
        <title>Comparative analysis of the Pocillopora damicornis genome highlights role of immune system in coral evolution.</title>
        <authorList>
            <person name="Cunning R."/>
            <person name="Bay R.A."/>
            <person name="Gillette P."/>
            <person name="Baker A.C."/>
            <person name="Traylor-Knowles N."/>
        </authorList>
    </citation>
    <scope>NUCLEOTIDE SEQUENCE [LARGE SCALE GENOMIC DNA]</scope>
    <source>
        <strain evidence="2">RSMAS</strain>
        <tissue evidence="2">Whole animal</tissue>
    </source>
</reference>
<protein>
    <recommendedName>
        <fullName evidence="4">Transmembrane protein</fullName>
    </recommendedName>
</protein>
<evidence type="ECO:0000256" key="1">
    <source>
        <dbReference type="SAM" id="Phobius"/>
    </source>
</evidence>
<feature type="transmembrane region" description="Helical" evidence="1">
    <location>
        <begin position="551"/>
        <end position="574"/>
    </location>
</feature>
<feature type="transmembrane region" description="Helical" evidence="1">
    <location>
        <begin position="506"/>
        <end position="531"/>
    </location>
</feature>
<feature type="transmembrane region" description="Helical" evidence="1">
    <location>
        <begin position="20"/>
        <end position="44"/>
    </location>
</feature>
<organism evidence="2 3">
    <name type="scientific">Pocillopora damicornis</name>
    <name type="common">Cauliflower coral</name>
    <name type="synonym">Millepora damicornis</name>
    <dbReference type="NCBI Taxonomy" id="46731"/>
    <lineage>
        <taxon>Eukaryota</taxon>
        <taxon>Metazoa</taxon>
        <taxon>Cnidaria</taxon>
        <taxon>Anthozoa</taxon>
        <taxon>Hexacorallia</taxon>
        <taxon>Scleractinia</taxon>
        <taxon>Astrocoeniina</taxon>
        <taxon>Pocilloporidae</taxon>
        <taxon>Pocillopora</taxon>
    </lineage>
</organism>
<dbReference type="OrthoDB" id="5997134at2759"/>
<accession>A0A3M6UZG9</accession>
<keyword evidence="1" id="KW-0812">Transmembrane</keyword>
<dbReference type="EMBL" id="RCHS01000421">
    <property type="protein sequence ID" value="RMX58924.1"/>
    <property type="molecule type" value="Genomic_DNA"/>
</dbReference>
<proteinExistence type="predicted"/>
<keyword evidence="3" id="KW-1185">Reference proteome</keyword>
<feature type="transmembrane region" description="Helical" evidence="1">
    <location>
        <begin position="237"/>
        <end position="260"/>
    </location>
</feature>